<gene>
    <name evidence="4" type="ORF">JT362_00005</name>
</gene>
<organism evidence="4 5">
    <name type="scientific">Actinophytocola gossypii</name>
    <dbReference type="NCBI Taxonomy" id="2812003"/>
    <lineage>
        <taxon>Bacteria</taxon>
        <taxon>Bacillati</taxon>
        <taxon>Actinomycetota</taxon>
        <taxon>Actinomycetes</taxon>
        <taxon>Pseudonocardiales</taxon>
        <taxon>Pseudonocardiaceae</taxon>
    </lineage>
</organism>
<dbReference type="SMART" id="SM00822">
    <property type="entry name" value="PKS_KR"/>
    <property type="match status" value="1"/>
</dbReference>
<dbReference type="InterPro" id="IPR057326">
    <property type="entry name" value="KR_dom"/>
</dbReference>
<evidence type="ECO:0000256" key="2">
    <source>
        <dbReference type="ARBA" id="ARBA00022553"/>
    </source>
</evidence>
<keyword evidence="1" id="KW-0596">Phosphopantetheine</keyword>
<dbReference type="EMBL" id="JAFFZE010000001">
    <property type="protein sequence ID" value="MCT2581500.1"/>
    <property type="molecule type" value="Genomic_DNA"/>
</dbReference>
<dbReference type="InterPro" id="IPR013968">
    <property type="entry name" value="PKS_KR"/>
</dbReference>
<evidence type="ECO:0000313" key="5">
    <source>
        <dbReference type="Proteomes" id="UP001156441"/>
    </source>
</evidence>
<dbReference type="RefSeq" id="WP_260188860.1">
    <property type="nucleotide sequence ID" value="NZ_JAFFZE010000001.1"/>
</dbReference>
<dbReference type="PROSITE" id="PS00012">
    <property type="entry name" value="PHOSPHOPANTETHEINE"/>
    <property type="match status" value="1"/>
</dbReference>
<dbReference type="InterPro" id="IPR050091">
    <property type="entry name" value="PKS_NRPS_Biosynth_Enz"/>
</dbReference>
<dbReference type="SUPFAM" id="SSF51735">
    <property type="entry name" value="NAD(P)-binding Rossmann-fold domains"/>
    <property type="match status" value="2"/>
</dbReference>
<proteinExistence type="predicted"/>
<accession>A0ABT2J1X9</accession>
<dbReference type="InterPro" id="IPR036736">
    <property type="entry name" value="ACP-like_sf"/>
</dbReference>
<dbReference type="InterPro" id="IPR020806">
    <property type="entry name" value="PKS_PP-bd"/>
</dbReference>
<dbReference type="Proteomes" id="UP001156441">
    <property type="component" value="Unassembled WGS sequence"/>
</dbReference>
<dbReference type="Pfam" id="PF00550">
    <property type="entry name" value="PP-binding"/>
    <property type="match status" value="1"/>
</dbReference>
<keyword evidence="2" id="KW-0597">Phosphoprotein</keyword>
<feature type="non-terminal residue" evidence="4">
    <location>
        <position position="1"/>
    </location>
</feature>
<comment type="caution">
    <text evidence="4">The sequence shown here is derived from an EMBL/GenBank/DDBJ whole genome shotgun (WGS) entry which is preliminary data.</text>
</comment>
<dbReference type="InterPro" id="IPR009081">
    <property type="entry name" value="PP-bd_ACP"/>
</dbReference>
<evidence type="ECO:0000313" key="4">
    <source>
        <dbReference type="EMBL" id="MCT2581500.1"/>
    </source>
</evidence>
<sequence>HRDNGTLTTFLRNTTHTPTTTWPTTPTTLDLPTYAFHRQRFWIEHSGSAGSWRYQIDWDPYEPTPALAQGHWLVVGDPAPDVLHALTEAGVRITVVDLDQAADTIDDHTGVLSLLTTVEDTVRLVQALTGHHVPLWILTRGAEQDPTLAAIWGLGRVVGLEHPERWGGLVDVPAELDAAALVAVLHNRDGEDQVAIRPDGIHVRRLVRADSTAATRSWAPTGTALVTGGTGALGGHLARWLAERGAEHLVLVSRRGPDAPGAADLEAELTALGVGVTVATCDVADLDALSALVDRLSDLPPIRTVIHAAGVGSPVPVGDITPDTLARELAPKADGVDNLARLLGPDLDTFVLFSSGAGVWGSGTLAGYAAANAYLDATAHVLRARGIPATSVAWGAWAGDGMGADEVGRELRRRGIAGMAPTRALHELRAVLDRDEPNAVIADIRWDRFAPAFASRRDSPLLARVVTTPVVSEARTDSALRTQLLELGDADRVKLLRQTVRQHAAAQLGYPNPTDLRLDATFQELGFDSIAVVGVSRRLTEATGVRLPATAVFDHPTPDALARHLCERMTEGATPVGHPLDELERWLAGVDPAGDEFADALARVETIANRLRGTRSTADPNLADATDDELFDLVDGELGLR</sequence>
<dbReference type="PROSITE" id="PS50075">
    <property type="entry name" value="CARRIER"/>
    <property type="match status" value="1"/>
</dbReference>
<dbReference type="Gene3D" id="1.10.1200.10">
    <property type="entry name" value="ACP-like"/>
    <property type="match status" value="1"/>
</dbReference>
<dbReference type="PANTHER" id="PTHR43775:SF37">
    <property type="entry name" value="SI:DKEY-61P9.11"/>
    <property type="match status" value="1"/>
</dbReference>
<name>A0ABT2J1X9_9PSEU</name>
<dbReference type="Pfam" id="PF08659">
    <property type="entry name" value="KR"/>
    <property type="match status" value="1"/>
</dbReference>
<evidence type="ECO:0000256" key="1">
    <source>
        <dbReference type="ARBA" id="ARBA00022450"/>
    </source>
</evidence>
<keyword evidence="5" id="KW-1185">Reference proteome</keyword>
<evidence type="ECO:0000259" key="3">
    <source>
        <dbReference type="PROSITE" id="PS50075"/>
    </source>
</evidence>
<dbReference type="SUPFAM" id="SSF47336">
    <property type="entry name" value="ACP-like"/>
    <property type="match status" value="1"/>
</dbReference>
<dbReference type="InterPro" id="IPR036291">
    <property type="entry name" value="NAD(P)-bd_dom_sf"/>
</dbReference>
<protein>
    <submittedName>
        <fullName evidence="4">SDR family NAD(P)-dependent oxidoreductase</fullName>
    </submittedName>
</protein>
<dbReference type="SMART" id="SM00823">
    <property type="entry name" value="PKS_PP"/>
    <property type="match status" value="1"/>
</dbReference>
<feature type="domain" description="Carrier" evidence="3">
    <location>
        <begin position="494"/>
        <end position="569"/>
    </location>
</feature>
<dbReference type="PANTHER" id="PTHR43775">
    <property type="entry name" value="FATTY ACID SYNTHASE"/>
    <property type="match status" value="1"/>
</dbReference>
<dbReference type="InterPro" id="IPR006162">
    <property type="entry name" value="Ppantetheine_attach_site"/>
</dbReference>
<dbReference type="Gene3D" id="3.40.50.720">
    <property type="entry name" value="NAD(P)-binding Rossmann-like Domain"/>
    <property type="match status" value="1"/>
</dbReference>
<reference evidence="4 5" key="1">
    <citation type="submission" date="2021-02" db="EMBL/GenBank/DDBJ databases">
        <title>Actinophytocola xerophila sp. nov., isolated from soil of cotton cropping field.</title>
        <authorList>
            <person name="Huang R."/>
            <person name="Chen X."/>
            <person name="Ge X."/>
            <person name="Liu W."/>
        </authorList>
    </citation>
    <scope>NUCLEOTIDE SEQUENCE [LARGE SCALE GENOMIC DNA]</scope>
    <source>
        <strain evidence="4 5">S1-96</strain>
    </source>
</reference>
<dbReference type="SMART" id="SM01294">
    <property type="entry name" value="PKS_PP_betabranch"/>
    <property type="match status" value="1"/>
</dbReference>
<dbReference type="CDD" id="cd08952">
    <property type="entry name" value="KR_1_SDR_x"/>
    <property type="match status" value="1"/>
</dbReference>